<dbReference type="Pfam" id="PF19450">
    <property type="entry name" value="DUF5988"/>
    <property type="match status" value="1"/>
</dbReference>
<reference evidence="1 2" key="1">
    <citation type="submission" date="2020-08" db="EMBL/GenBank/DDBJ databases">
        <title>Genomic Encyclopedia of Type Strains, Phase III (KMG-III): the genomes of soil and plant-associated and newly described type strains.</title>
        <authorList>
            <person name="Whitman W."/>
        </authorList>
    </citation>
    <scope>NUCLEOTIDE SEQUENCE [LARGE SCALE GENOMIC DNA]</scope>
    <source>
        <strain evidence="1 2">CECT 3265</strain>
    </source>
</reference>
<sequence>MPTDEPQTAGTEIFLVGGPAELPPTWRLPPGQEDSTEVTVPHLNKNEHFARTTTTQRVAGGRELAVFEWSYSTAIAE</sequence>
<keyword evidence="2" id="KW-1185">Reference proteome</keyword>
<dbReference type="Proteomes" id="UP000556436">
    <property type="component" value="Unassembled WGS sequence"/>
</dbReference>
<evidence type="ECO:0000313" key="1">
    <source>
        <dbReference type="EMBL" id="MBB4885512.1"/>
    </source>
</evidence>
<proteinExistence type="predicted"/>
<evidence type="ECO:0000313" key="2">
    <source>
        <dbReference type="Proteomes" id="UP000556436"/>
    </source>
</evidence>
<organism evidence="1 2">
    <name type="scientific">Streptomyces netropsis</name>
    <name type="common">Streptoverticillium netropsis</name>
    <dbReference type="NCBI Taxonomy" id="55404"/>
    <lineage>
        <taxon>Bacteria</taxon>
        <taxon>Bacillati</taxon>
        <taxon>Actinomycetota</taxon>
        <taxon>Actinomycetes</taxon>
        <taxon>Kitasatosporales</taxon>
        <taxon>Streptomycetaceae</taxon>
        <taxon>Streptomyces</taxon>
    </lineage>
</organism>
<dbReference type="EMBL" id="JACHJG010000002">
    <property type="protein sequence ID" value="MBB4885512.1"/>
    <property type="molecule type" value="Genomic_DNA"/>
</dbReference>
<dbReference type="AlphaFoldDB" id="A0A7W7PDD1"/>
<comment type="caution">
    <text evidence="1">The sequence shown here is derived from an EMBL/GenBank/DDBJ whole genome shotgun (WGS) entry which is preliminary data.</text>
</comment>
<protein>
    <submittedName>
        <fullName evidence="1">Uncharacterized protein</fullName>
    </submittedName>
</protein>
<accession>A0A7W7PDD1</accession>
<dbReference type="RefSeq" id="WP_184732078.1">
    <property type="nucleotide sequence ID" value="NZ_BMRW01000011.1"/>
</dbReference>
<gene>
    <name evidence="1" type="ORF">FHS38_001540</name>
</gene>
<dbReference type="InterPro" id="IPR046030">
    <property type="entry name" value="DUF5988"/>
</dbReference>
<name>A0A7W7PDD1_STRNE</name>